<evidence type="ECO:0000313" key="4">
    <source>
        <dbReference type="Proteomes" id="UP001482231"/>
    </source>
</evidence>
<feature type="transmembrane region" description="Helical" evidence="1">
    <location>
        <begin position="59"/>
        <end position="77"/>
    </location>
</feature>
<evidence type="ECO:0000259" key="2">
    <source>
        <dbReference type="PROSITE" id="PS50056"/>
    </source>
</evidence>
<dbReference type="InterPro" id="IPR000340">
    <property type="entry name" value="Dual-sp_phosphatase_cat-dom"/>
</dbReference>
<dbReference type="InterPro" id="IPR029021">
    <property type="entry name" value="Prot-tyrosine_phosphatase-like"/>
</dbReference>
<dbReference type="Gene3D" id="3.90.190.10">
    <property type="entry name" value="Protein tyrosine phosphatase superfamily"/>
    <property type="match status" value="1"/>
</dbReference>
<organism evidence="3 4">
    <name type="scientific">Thiobacter aerophilum</name>
    <dbReference type="NCBI Taxonomy" id="3121275"/>
    <lineage>
        <taxon>Bacteria</taxon>
        <taxon>Pseudomonadati</taxon>
        <taxon>Pseudomonadota</taxon>
        <taxon>Betaproteobacteria</taxon>
        <taxon>Burkholderiales</taxon>
        <taxon>Thiobacteraceae</taxon>
        <taxon>Thiobacter</taxon>
    </lineage>
</organism>
<evidence type="ECO:0000313" key="3">
    <source>
        <dbReference type="EMBL" id="MEO1766729.1"/>
    </source>
</evidence>
<dbReference type="RefSeq" id="WP_347307836.1">
    <property type="nucleotide sequence ID" value="NZ_JBAJEX010000003.1"/>
</dbReference>
<dbReference type="InterPro" id="IPR000387">
    <property type="entry name" value="Tyr_Pase_dom"/>
</dbReference>
<feature type="transmembrane region" description="Helical" evidence="1">
    <location>
        <begin position="157"/>
        <end position="175"/>
    </location>
</feature>
<gene>
    <name evidence="3" type="ORF">V6E02_05835</name>
</gene>
<dbReference type="Pfam" id="PF00782">
    <property type="entry name" value="DSPc"/>
    <property type="match status" value="1"/>
</dbReference>
<dbReference type="CDD" id="cd03386">
    <property type="entry name" value="PAP2_Aur1_like"/>
    <property type="match status" value="1"/>
</dbReference>
<feature type="transmembrane region" description="Helical" evidence="1">
    <location>
        <begin position="132"/>
        <end position="150"/>
    </location>
</feature>
<keyword evidence="4" id="KW-1185">Reference proteome</keyword>
<dbReference type="SMART" id="SM00195">
    <property type="entry name" value="DSPc"/>
    <property type="match status" value="1"/>
</dbReference>
<keyword evidence="1" id="KW-0472">Membrane</keyword>
<dbReference type="PANTHER" id="PTHR47216:SF4">
    <property type="entry name" value="OS01G0859400 PROTEIN"/>
    <property type="match status" value="1"/>
</dbReference>
<protein>
    <submittedName>
        <fullName evidence="3">Phosphatase PAP2/dual specificity phosphatase family protein</fullName>
    </submittedName>
</protein>
<keyword evidence="1" id="KW-1133">Transmembrane helix</keyword>
<feature type="transmembrane region" description="Helical" evidence="1">
    <location>
        <begin position="244"/>
        <end position="262"/>
    </location>
</feature>
<dbReference type="Proteomes" id="UP001482231">
    <property type="component" value="Unassembled WGS sequence"/>
</dbReference>
<feature type="domain" description="Tyrosine specific protein phosphatases" evidence="2">
    <location>
        <begin position="363"/>
        <end position="431"/>
    </location>
</feature>
<comment type="caution">
    <text evidence="3">The sequence shown here is derived from an EMBL/GenBank/DDBJ whole genome shotgun (WGS) entry which is preliminary data.</text>
</comment>
<dbReference type="InterPro" id="IPR020422">
    <property type="entry name" value="TYR_PHOSPHATASE_DUAL_dom"/>
</dbReference>
<proteinExistence type="predicted"/>
<name>A0ABV0EDU7_9BURK</name>
<evidence type="ECO:0000256" key="1">
    <source>
        <dbReference type="SAM" id="Phobius"/>
    </source>
</evidence>
<feature type="transmembrane region" description="Helical" evidence="1">
    <location>
        <begin position="89"/>
        <end position="107"/>
    </location>
</feature>
<accession>A0ABV0EDU7</accession>
<sequence>MSDARAARPWKTAIAWLIFLGPFFFLTYGTANTLAAARANVPSIVFDWERHLPFWDWSILPYWSIDVLYGASLFVCATRAQLNIHVKRLISAQLIAVACFLLFPLTFSFERPSTSGWAGELFTLLAGFDKPFNQAPSLHIALLVSLWVLYEPFVRGAGRWLLHAWFALIGVSVLTTYQHHFFDVPTGMLLGWLCVWAWPEHQASPWADAHLTGDARRRALALRYGAGAAIAALLAMQFGGGALWLFWPAVSLLLVALCYLLLGPRGFQKRTDGALSPAATWLYAPYLLGAWINSRWWTRNHEAAHEIVPGVWLGRLPGPRDALWSKIRTVIDMSAEVPLSTPRGSQVEVIGFPTLDLTMPRRETLEQAVGAIEAARHKGPVLVCCALGYSRSALAVAAWMLRHGEARDVAHALQVIARARPAIVLGAEHRATLEALYAGA</sequence>
<reference evidence="3 4" key="1">
    <citation type="submission" date="2024-02" db="EMBL/GenBank/DDBJ databases">
        <title>New thermophilic sulfur-oxidizing bacteria from a hot springs of the Uzon caldera (Kamchatka, Russia).</title>
        <authorList>
            <person name="Dukat A.M."/>
            <person name="Elcheninov A.G."/>
            <person name="Frolov E.N."/>
        </authorList>
    </citation>
    <scope>NUCLEOTIDE SEQUENCE [LARGE SCALE GENOMIC DNA]</scope>
    <source>
        <strain evidence="3 4">AK1</strain>
    </source>
</reference>
<dbReference type="PROSITE" id="PS50056">
    <property type="entry name" value="TYR_PHOSPHATASE_2"/>
    <property type="match status" value="1"/>
</dbReference>
<keyword evidence="1" id="KW-0812">Transmembrane</keyword>
<dbReference type="PANTHER" id="PTHR47216">
    <property type="match status" value="1"/>
</dbReference>
<dbReference type="SUPFAM" id="SSF52799">
    <property type="entry name" value="(Phosphotyrosine protein) phosphatases II"/>
    <property type="match status" value="1"/>
</dbReference>
<dbReference type="EMBL" id="JBAJEX010000003">
    <property type="protein sequence ID" value="MEO1766729.1"/>
    <property type="molecule type" value="Genomic_DNA"/>
</dbReference>